<proteinExistence type="predicted"/>
<gene>
    <name evidence="2" type="ORF">DARMORV10_A05P04810.1</name>
</gene>
<evidence type="ECO:0000313" key="2">
    <source>
        <dbReference type="EMBL" id="CAF2094262.1"/>
    </source>
</evidence>
<dbReference type="AlphaFoldDB" id="A0A816SZ70"/>
<name>A0A816SZ70_BRANA</name>
<feature type="compositionally biased region" description="Basic residues" evidence="1">
    <location>
        <begin position="1"/>
        <end position="16"/>
    </location>
</feature>
<feature type="compositionally biased region" description="Basic residues" evidence="1">
    <location>
        <begin position="33"/>
        <end position="51"/>
    </location>
</feature>
<dbReference type="EMBL" id="HG994359">
    <property type="protein sequence ID" value="CAF2094262.1"/>
    <property type="molecule type" value="Genomic_DNA"/>
</dbReference>
<sequence length="80" mass="9523">RQRIKSRVGGRSKNRKQQSNETGRTPRTTATRKQSRRRRCDRIISSRRQKPAKLVLNEPPLPGNRADRPPKEKVRRRKRK</sequence>
<reference evidence="2" key="1">
    <citation type="submission" date="2021-01" db="EMBL/GenBank/DDBJ databases">
        <authorList>
            <consortium name="Genoscope - CEA"/>
            <person name="William W."/>
        </authorList>
    </citation>
    <scope>NUCLEOTIDE SEQUENCE</scope>
</reference>
<feature type="non-terminal residue" evidence="2">
    <location>
        <position position="80"/>
    </location>
</feature>
<dbReference type="Proteomes" id="UP001295469">
    <property type="component" value="Chromosome A05"/>
</dbReference>
<feature type="compositionally biased region" description="Polar residues" evidence="1">
    <location>
        <begin position="17"/>
        <end position="32"/>
    </location>
</feature>
<protein>
    <submittedName>
        <fullName evidence="2">(rape) hypothetical protein</fullName>
    </submittedName>
</protein>
<organism evidence="2">
    <name type="scientific">Brassica napus</name>
    <name type="common">Rape</name>
    <dbReference type="NCBI Taxonomy" id="3708"/>
    <lineage>
        <taxon>Eukaryota</taxon>
        <taxon>Viridiplantae</taxon>
        <taxon>Streptophyta</taxon>
        <taxon>Embryophyta</taxon>
        <taxon>Tracheophyta</taxon>
        <taxon>Spermatophyta</taxon>
        <taxon>Magnoliopsida</taxon>
        <taxon>eudicotyledons</taxon>
        <taxon>Gunneridae</taxon>
        <taxon>Pentapetalae</taxon>
        <taxon>rosids</taxon>
        <taxon>malvids</taxon>
        <taxon>Brassicales</taxon>
        <taxon>Brassicaceae</taxon>
        <taxon>Brassiceae</taxon>
        <taxon>Brassica</taxon>
    </lineage>
</organism>
<feature type="region of interest" description="Disordered" evidence="1">
    <location>
        <begin position="1"/>
        <end position="80"/>
    </location>
</feature>
<evidence type="ECO:0000256" key="1">
    <source>
        <dbReference type="SAM" id="MobiDB-lite"/>
    </source>
</evidence>
<accession>A0A816SZ70</accession>
<feature type="non-terminal residue" evidence="2">
    <location>
        <position position="1"/>
    </location>
</feature>